<dbReference type="OrthoDB" id="1928766at2759"/>
<evidence type="ECO:0000313" key="3">
    <source>
        <dbReference type="Proteomes" id="UP000326396"/>
    </source>
</evidence>
<feature type="domain" description="Reverse transcriptase" evidence="1">
    <location>
        <begin position="223"/>
        <end position="323"/>
    </location>
</feature>
<dbReference type="EMBL" id="SZYD01000004">
    <property type="protein sequence ID" value="KAD6454060.1"/>
    <property type="molecule type" value="Genomic_DNA"/>
</dbReference>
<proteinExistence type="predicted"/>
<dbReference type="AlphaFoldDB" id="A0A5N6PH49"/>
<dbReference type="SUPFAM" id="SSF56672">
    <property type="entry name" value="DNA/RNA polymerases"/>
    <property type="match status" value="1"/>
</dbReference>
<reference evidence="2 3" key="1">
    <citation type="submission" date="2019-05" db="EMBL/GenBank/DDBJ databases">
        <title>Mikania micrantha, genome provides insights into the molecular mechanism of rapid growth.</title>
        <authorList>
            <person name="Liu B."/>
        </authorList>
    </citation>
    <scope>NUCLEOTIDE SEQUENCE [LARGE SCALE GENOMIC DNA]</scope>
    <source>
        <strain evidence="2">NLD-2019</strain>
        <tissue evidence="2">Leaf</tissue>
    </source>
</reference>
<dbReference type="InterPro" id="IPR043502">
    <property type="entry name" value="DNA/RNA_pol_sf"/>
</dbReference>
<dbReference type="InterPro" id="IPR053134">
    <property type="entry name" value="RNA-dir_DNA_polymerase"/>
</dbReference>
<organism evidence="2 3">
    <name type="scientific">Mikania micrantha</name>
    <name type="common">bitter vine</name>
    <dbReference type="NCBI Taxonomy" id="192012"/>
    <lineage>
        <taxon>Eukaryota</taxon>
        <taxon>Viridiplantae</taxon>
        <taxon>Streptophyta</taxon>
        <taxon>Embryophyta</taxon>
        <taxon>Tracheophyta</taxon>
        <taxon>Spermatophyta</taxon>
        <taxon>Magnoliopsida</taxon>
        <taxon>eudicotyledons</taxon>
        <taxon>Gunneridae</taxon>
        <taxon>Pentapetalae</taxon>
        <taxon>asterids</taxon>
        <taxon>campanulids</taxon>
        <taxon>Asterales</taxon>
        <taxon>Asteraceae</taxon>
        <taxon>Asteroideae</taxon>
        <taxon>Heliantheae alliance</taxon>
        <taxon>Eupatorieae</taxon>
        <taxon>Mikania</taxon>
    </lineage>
</organism>
<dbReference type="CDD" id="cd01647">
    <property type="entry name" value="RT_LTR"/>
    <property type="match status" value="1"/>
</dbReference>
<dbReference type="Proteomes" id="UP000326396">
    <property type="component" value="Linkage Group LG12"/>
</dbReference>
<evidence type="ECO:0000313" key="2">
    <source>
        <dbReference type="EMBL" id="KAD6454060.1"/>
    </source>
</evidence>
<keyword evidence="3" id="KW-1185">Reference proteome</keyword>
<dbReference type="InterPro" id="IPR043128">
    <property type="entry name" value="Rev_trsase/Diguanyl_cyclase"/>
</dbReference>
<sequence length="432" mass="49369">MKTSIRWRVIPFRIPLMGFSWERVQPVGEIDLEVTFGEEGRSKTRTLTFMVVDSPSIYNLIIRRPGLKAFQAVVSTAHDMMKFPTKTVIVTIQSSITDRVICMAEEGKMNGETMPVVINDSFPKQLVQIGTNLTIEGQRSLVKMLRKNREVFAWSPKDMIGVPRYITEHALIVLPHVKPVIQKKRSLASDRDNAVKTEVFKLVKAGILREVQYPSWIANPVMVKKGDQSWRMCIDFKDLNKACPKDCYPLPEVDTKVDSLVGYMFKCFLDSYKGYHQIQMSRKDEEKTAFHTSQGFFCYWKMLFGLKNAEATYQRLMDSAFKNQVGCNIEVGVANGRPWPTEVETANEEPALKGGRMSCWAKKAIRPWPFGTWSFGRLPWCSFARAMTSWVSWSSSRASRGARITEIGGEMKKLWRFKALKTLKMVKTGIVV</sequence>
<dbReference type="Gene3D" id="3.10.10.10">
    <property type="entry name" value="HIV Type 1 Reverse Transcriptase, subunit A, domain 1"/>
    <property type="match status" value="1"/>
</dbReference>
<dbReference type="PANTHER" id="PTHR24559:SF444">
    <property type="entry name" value="REVERSE TRANSCRIPTASE DOMAIN-CONTAINING PROTEIN"/>
    <property type="match status" value="1"/>
</dbReference>
<evidence type="ECO:0000259" key="1">
    <source>
        <dbReference type="Pfam" id="PF00078"/>
    </source>
</evidence>
<protein>
    <recommendedName>
        <fullName evidence="1">Reverse transcriptase domain-containing protein</fullName>
    </recommendedName>
</protein>
<dbReference type="Pfam" id="PF00078">
    <property type="entry name" value="RVT_1"/>
    <property type="match status" value="1"/>
</dbReference>
<gene>
    <name evidence="2" type="ORF">E3N88_08766</name>
</gene>
<dbReference type="Gene3D" id="3.30.70.270">
    <property type="match status" value="1"/>
</dbReference>
<dbReference type="InterPro" id="IPR000477">
    <property type="entry name" value="RT_dom"/>
</dbReference>
<comment type="caution">
    <text evidence="2">The sequence shown here is derived from an EMBL/GenBank/DDBJ whole genome shotgun (WGS) entry which is preliminary data.</text>
</comment>
<accession>A0A5N6PH49</accession>
<dbReference type="PANTHER" id="PTHR24559">
    <property type="entry name" value="TRANSPOSON TY3-I GAG-POL POLYPROTEIN"/>
    <property type="match status" value="1"/>
</dbReference>
<name>A0A5N6PH49_9ASTR</name>